<organism evidence="4 5">
    <name type="scientific">Chrysophaeum taylorii</name>
    <dbReference type="NCBI Taxonomy" id="2483200"/>
    <lineage>
        <taxon>Eukaryota</taxon>
        <taxon>Sar</taxon>
        <taxon>Stramenopiles</taxon>
        <taxon>Ochrophyta</taxon>
        <taxon>Pelagophyceae</taxon>
        <taxon>Pelagomonadales</taxon>
        <taxon>Pelagomonadaceae</taxon>
        <taxon>Chrysophaeum</taxon>
    </lineage>
</organism>
<dbReference type="PRINTS" id="PR01576">
    <property type="entry name" value="PDEFORMYLASE"/>
</dbReference>
<gene>
    <name evidence="4" type="ORF">CTAYLR_008348</name>
</gene>
<dbReference type="GO" id="GO:0042586">
    <property type="term" value="F:peptide deformylase activity"/>
    <property type="evidence" value="ECO:0007669"/>
    <property type="project" value="UniProtKB-EC"/>
</dbReference>
<comment type="catalytic activity">
    <reaction evidence="3">
        <text>N-terminal N-formyl-L-methionyl-[peptide] + H2O = N-terminal L-methionyl-[peptide] + formate</text>
        <dbReference type="Rhea" id="RHEA:24420"/>
        <dbReference type="Rhea" id="RHEA-COMP:10639"/>
        <dbReference type="Rhea" id="RHEA-COMP:10640"/>
        <dbReference type="ChEBI" id="CHEBI:15377"/>
        <dbReference type="ChEBI" id="CHEBI:15740"/>
        <dbReference type="ChEBI" id="CHEBI:49298"/>
        <dbReference type="ChEBI" id="CHEBI:64731"/>
        <dbReference type="EC" id="3.5.1.88"/>
    </reaction>
</comment>
<dbReference type="InterPro" id="IPR023635">
    <property type="entry name" value="Peptide_deformylase"/>
</dbReference>
<dbReference type="GO" id="GO:0046872">
    <property type="term" value="F:metal ion binding"/>
    <property type="evidence" value="ECO:0007669"/>
    <property type="project" value="UniProtKB-KW"/>
</dbReference>
<dbReference type="CDD" id="cd00487">
    <property type="entry name" value="Pep_deformylase"/>
    <property type="match status" value="1"/>
</dbReference>
<name>A0AAD7XLA8_9STRA</name>
<dbReference type="AlphaFoldDB" id="A0AAD7XLA8"/>
<dbReference type="Gene3D" id="3.90.45.10">
    <property type="entry name" value="Peptide deformylase"/>
    <property type="match status" value="1"/>
</dbReference>
<accession>A0AAD7XLA8</accession>
<keyword evidence="3" id="KW-0648">Protein biosynthesis</keyword>
<dbReference type="InterPro" id="IPR036821">
    <property type="entry name" value="Peptide_deformylase_sf"/>
</dbReference>
<evidence type="ECO:0000256" key="1">
    <source>
        <dbReference type="ARBA" id="ARBA00010759"/>
    </source>
</evidence>
<reference evidence="4" key="1">
    <citation type="submission" date="2023-01" db="EMBL/GenBank/DDBJ databases">
        <title>Metagenome sequencing of chrysophaentin producing Chrysophaeum taylorii.</title>
        <authorList>
            <person name="Davison J."/>
            <person name="Bewley C."/>
        </authorList>
    </citation>
    <scope>NUCLEOTIDE SEQUENCE</scope>
    <source>
        <strain evidence="4">NIES-1699</strain>
    </source>
</reference>
<keyword evidence="5" id="KW-1185">Reference proteome</keyword>
<evidence type="ECO:0000313" key="5">
    <source>
        <dbReference type="Proteomes" id="UP001230188"/>
    </source>
</evidence>
<protein>
    <recommendedName>
        <fullName evidence="2 3">Peptide deformylase</fullName>
        <ecNumber evidence="2 3">3.5.1.88</ecNumber>
    </recommendedName>
</protein>
<proteinExistence type="inferred from homology"/>
<evidence type="ECO:0000256" key="3">
    <source>
        <dbReference type="RuleBase" id="RU362111"/>
    </source>
</evidence>
<dbReference type="EC" id="3.5.1.88" evidence="2 3"/>
<dbReference type="PANTHER" id="PTHR10458">
    <property type="entry name" value="PEPTIDE DEFORMYLASE"/>
    <property type="match status" value="1"/>
</dbReference>
<dbReference type="SUPFAM" id="SSF56420">
    <property type="entry name" value="Peptide deformylase"/>
    <property type="match status" value="1"/>
</dbReference>
<comment type="caution">
    <text evidence="4">The sequence shown here is derived from an EMBL/GenBank/DDBJ whole genome shotgun (WGS) entry which is preliminary data.</text>
</comment>
<dbReference type="EMBL" id="JAQMWT010000377">
    <property type="protein sequence ID" value="KAJ8602540.1"/>
    <property type="molecule type" value="Genomic_DNA"/>
</dbReference>
<dbReference type="PANTHER" id="PTHR10458:SF22">
    <property type="entry name" value="PEPTIDE DEFORMYLASE"/>
    <property type="match status" value="1"/>
</dbReference>
<dbReference type="Pfam" id="PF01327">
    <property type="entry name" value="Pep_deformylase"/>
    <property type="match status" value="1"/>
</dbReference>
<keyword evidence="3" id="KW-0479">Metal-binding</keyword>
<sequence>MHLEVGRRFLIFALAQPPAWVGTRLRVESVHEFAQHPQHRFARYPDPTLRLVAKPVTAFDSDLRVTAAALIEIGKEVGAVGLAATQCGIDAQLVVLGDSVFVNPKIVERSDEVRMVAWRERCLVLPPDVEVETLRDVWIVVSATDLRGHPFTQAFQGELARAMQHEIDHARGILIVDHSANLVHSALYPRLADLEAPFHAERRHRAWARH</sequence>
<dbReference type="HAMAP" id="MF_00163">
    <property type="entry name" value="Pep_deformylase"/>
    <property type="match status" value="1"/>
</dbReference>
<keyword evidence="3" id="KW-0378">Hydrolase</keyword>
<comment type="similarity">
    <text evidence="1 3">Belongs to the polypeptide deformylase family.</text>
</comment>
<dbReference type="GO" id="GO:0006412">
    <property type="term" value="P:translation"/>
    <property type="evidence" value="ECO:0007669"/>
    <property type="project" value="UniProtKB-KW"/>
</dbReference>
<evidence type="ECO:0000256" key="2">
    <source>
        <dbReference type="ARBA" id="ARBA00012175"/>
    </source>
</evidence>
<dbReference type="Proteomes" id="UP001230188">
    <property type="component" value="Unassembled WGS sequence"/>
</dbReference>
<comment type="function">
    <text evidence="3">Removes the formyl group from the N-terminal Met of newly synthesized proteins.</text>
</comment>
<evidence type="ECO:0000313" key="4">
    <source>
        <dbReference type="EMBL" id="KAJ8602540.1"/>
    </source>
</evidence>